<accession>A0A2M6R987</accession>
<evidence type="ECO:0000313" key="5">
    <source>
        <dbReference type="Proteomes" id="UP000231162"/>
    </source>
</evidence>
<gene>
    <name evidence="4" type="primary">dprA</name>
    <name evidence="4" type="ORF">COT79_01235</name>
</gene>
<proteinExistence type="inferred from homology"/>
<dbReference type="InterPro" id="IPR041614">
    <property type="entry name" value="DprA_WH"/>
</dbReference>
<evidence type="ECO:0000259" key="2">
    <source>
        <dbReference type="Pfam" id="PF02481"/>
    </source>
</evidence>
<feature type="domain" description="DprA winged helix" evidence="3">
    <location>
        <begin position="295"/>
        <end position="351"/>
    </location>
</feature>
<reference evidence="5" key="1">
    <citation type="submission" date="2017-09" db="EMBL/GenBank/DDBJ databases">
        <title>Depth-based differentiation of microbial function through sediment-hosted aquifers and enrichment of novel symbionts in the deep terrestrial subsurface.</title>
        <authorList>
            <person name="Probst A.J."/>
            <person name="Ladd B."/>
            <person name="Jarett J.K."/>
            <person name="Geller-Mcgrath D.E."/>
            <person name="Sieber C.M.K."/>
            <person name="Emerson J.B."/>
            <person name="Anantharaman K."/>
            <person name="Thomas B.C."/>
            <person name="Malmstrom R."/>
            <person name="Stieglmeier M."/>
            <person name="Klingl A."/>
            <person name="Woyke T."/>
            <person name="Ryan C.M."/>
            <person name="Banfield J.F."/>
        </authorList>
    </citation>
    <scope>NUCLEOTIDE SEQUENCE [LARGE SCALE GENOMIC DNA]</scope>
</reference>
<dbReference type="Pfam" id="PF17782">
    <property type="entry name" value="WHD_DprA"/>
    <property type="match status" value="1"/>
</dbReference>
<dbReference type="InterPro" id="IPR036388">
    <property type="entry name" value="WH-like_DNA-bd_sf"/>
</dbReference>
<dbReference type="Gene3D" id="3.40.50.450">
    <property type="match status" value="1"/>
</dbReference>
<organism evidence="4 5">
    <name type="scientific">Candidatus Berkelbacteria bacterium CG10_big_fil_rev_8_21_14_0_10_43_14</name>
    <dbReference type="NCBI Taxonomy" id="1974515"/>
    <lineage>
        <taxon>Bacteria</taxon>
        <taxon>Candidatus Berkelbacteria</taxon>
    </lineage>
</organism>
<dbReference type="NCBIfam" id="TIGR00732">
    <property type="entry name" value="dprA"/>
    <property type="match status" value="1"/>
</dbReference>
<evidence type="ECO:0000256" key="1">
    <source>
        <dbReference type="ARBA" id="ARBA00006525"/>
    </source>
</evidence>
<protein>
    <submittedName>
        <fullName evidence="4">DNA-protecting protein DprA</fullName>
    </submittedName>
</protein>
<dbReference type="Gene3D" id="1.10.10.10">
    <property type="entry name" value="Winged helix-like DNA-binding domain superfamily/Winged helix DNA-binding domain"/>
    <property type="match status" value="1"/>
</dbReference>
<name>A0A2M6R987_9BACT</name>
<dbReference type="PANTHER" id="PTHR43022">
    <property type="entry name" value="PROTEIN SMF"/>
    <property type="match status" value="1"/>
</dbReference>
<evidence type="ECO:0000259" key="3">
    <source>
        <dbReference type="Pfam" id="PF17782"/>
    </source>
</evidence>
<sequence>MNDRDGALALSQNITIGARTCVKLRALGKIGTVISLSAQKLHSIGFTTDVARSIADAHLIDIDAVKKQLQRFSINYAVFGDREYPSLLAELPDPPSVLYYKGTLASLAHPTVALVGSRKASTYGTFITKKLVDGLCQKGITIVSGLALGIDAVAHRSAVDAEGLTVAVLGNGLDTIYPSSHTRLAQSIIESGGCILSEYPVGTPSYPAHFPVRNRIIAGLSLGTVVVEAAHQSGSLHTAHAALDYNRDVMAVPHALATAGGEGPHSLIRAGATLVRTYNDILDVLGIADTPQQPHVSSIPLSQTDSAILSLLTKEPLHIDDIVVTSEYAIGDVSASLAVLEMSGHVRHIGGKRYSKVW</sequence>
<dbReference type="Proteomes" id="UP000231162">
    <property type="component" value="Unassembled WGS sequence"/>
</dbReference>
<dbReference type="SUPFAM" id="SSF102405">
    <property type="entry name" value="MCP/YpsA-like"/>
    <property type="match status" value="1"/>
</dbReference>
<dbReference type="GO" id="GO:0009294">
    <property type="term" value="P:DNA-mediated transformation"/>
    <property type="evidence" value="ECO:0007669"/>
    <property type="project" value="InterPro"/>
</dbReference>
<feature type="domain" description="Smf/DprA SLOG" evidence="2">
    <location>
        <begin position="77"/>
        <end position="284"/>
    </location>
</feature>
<dbReference type="InterPro" id="IPR003488">
    <property type="entry name" value="DprA"/>
</dbReference>
<dbReference type="Pfam" id="PF02481">
    <property type="entry name" value="DNA_processg_A"/>
    <property type="match status" value="1"/>
</dbReference>
<dbReference type="EMBL" id="PEZX01000019">
    <property type="protein sequence ID" value="PIS07066.1"/>
    <property type="molecule type" value="Genomic_DNA"/>
</dbReference>
<comment type="caution">
    <text evidence="4">The sequence shown here is derived from an EMBL/GenBank/DDBJ whole genome shotgun (WGS) entry which is preliminary data.</text>
</comment>
<evidence type="ECO:0000313" key="4">
    <source>
        <dbReference type="EMBL" id="PIS07066.1"/>
    </source>
</evidence>
<dbReference type="InterPro" id="IPR057666">
    <property type="entry name" value="DrpA_SLOG"/>
</dbReference>
<comment type="similarity">
    <text evidence="1">Belongs to the DprA/Smf family.</text>
</comment>
<dbReference type="PANTHER" id="PTHR43022:SF1">
    <property type="entry name" value="PROTEIN SMF"/>
    <property type="match status" value="1"/>
</dbReference>
<dbReference type="AlphaFoldDB" id="A0A2M6R987"/>